<dbReference type="PANTHER" id="PTHR43632">
    <property type="entry name" value="PERMEASE COMPONENT OF TUNGSTATE ABC TRANSPORTER"/>
    <property type="match status" value="1"/>
</dbReference>
<name>A0ABP5PJF0_9ACTN</name>
<keyword evidence="4 5" id="KW-0472">Membrane</keyword>
<keyword evidence="3 5" id="KW-1133">Transmembrane helix</keyword>
<evidence type="ECO:0000259" key="6">
    <source>
        <dbReference type="PROSITE" id="PS50928"/>
    </source>
</evidence>
<protein>
    <submittedName>
        <fullName evidence="7">ABC transporter permease</fullName>
    </submittedName>
</protein>
<comment type="caution">
    <text evidence="7">The sequence shown here is derived from an EMBL/GenBank/DDBJ whole genome shotgun (WGS) entry which is preliminary data.</text>
</comment>
<dbReference type="EMBL" id="BAAAQX010000022">
    <property type="protein sequence ID" value="GAA2211717.1"/>
    <property type="molecule type" value="Genomic_DNA"/>
</dbReference>
<feature type="transmembrane region" description="Helical" evidence="5">
    <location>
        <begin position="61"/>
        <end position="86"/>
    </location>
</feature>
<dbReference type="CDD" id="cd06261">
    <property type="entry name" value="TM_PBP2"/>
    <property type="match status" value="1"/>
</dbReference>
<comment type="subcellular location">
    <subcellularLocation>
        <location evidence="5">Cell membrane</location>
        <topology evidence="5">Multi-pass membrane protein</topology>
    </subcellularLocation>
    <subcellularLocation>
        <location evidence="1">Membrane</location>
        <topology evidence="1">Multi-pass membrane protein</topology>
    </subcellularLocation>
</comment>
<dbReference type="Proteomes" id="UP001499843">
    <property type="component" value="Unassembled WGS sequence"/>
</dbReference>
<accession>A0ABP5PJF0</accession>
<feature type="transmembrane region" description="Helical" evidence="5">
    <location>
        <begin position="98"/>
        <end position="123"/>
    </location>
</feature>
<evidence type="ECO:0000256" key="5">
    <source>
        <dbReference type="RuleBase" id="RU363032"/>
    </source>
</evidence>
<gene>
    <name evidence="7" type="ORF">GCM10009850_071770</name>
</gene>
<proteinExistence type="inferred from homology"/>
<dbReference type="SUPFAM" id="SSF161098">
    <property type="entry name" value="MetI-like"/>
    <property type="match status" value="1"/>
</dbReference>
<evidence type="ECO:0000256" key="2">
    <source>
        <dbReference type="ARBA" id="ARBA00022692"/>
    </source>
</evidence>
<feature type="transmembrane region" description="Helical" evidence="5">
    <location>
        <begin position="203"/>
        <end position="225"/>
    </location>
</feature>
<keyword evidence="5" id="KW-0813">Transport</keyword>
<organism evidence="7 8">
    <name type="scientific">Nonomuraea monospora</name>
    <dbReference type="NCBI Taxonomy" id="568818"/>
    <lineage>
        <taxon>Bacteria</taxon>
        <taxon>Bacillati</taxon>
        <taxon>Actinomycetota</taxon>
        <taxon>Actinomycetes</taxon>
        <taxon>Streptosporangiales</taxon>
        <taxon>Streptosporangiaceae</taxon>
        <taxon>Nonomuraea</taxon>
    </lineage>
</organism>
<dbReference type="RefSeq" id="WP_344484844.1">
    <property type="nucleotide sequence ID" value="NZ_BAAAQX010000022.1"/>
</dbReference>
<dbReference type="PANTHER" id="PTHR43632:SF1">
    <property type="entry name" value="PERMEASE COMPONENT OF TUNGSTATE ABC TRANSPORTER"/>
    <property type="match status" value="1"/>
</dbReference>
<dbReference type="Pfam" id="PF00528">
    <property type="entry name" value="BPD_transp_1"/>
    <property type="match status" value="1"/>
</dbReference>
<evidence type="ECO:0000256" key="4">
    <source>
        <dbReference type="ARBA" id="ARBA00023136"/>
    </source>
</evidence>
<comment type="similarity">
    <text evidence="5">Belongs to the binding-protein-dependent transport system permease family.</text>
</comment>
<dbReference type="InterPro" id="IPR035906">
    <property type="entry name" value="MetI-like_sf"/>
</dbReference>
<keyword evidence="8" id="KW-1185">Reference proteome</keyword>
<evidence type="ECO:0000313" key="8">
    <source>
        <dbReference type="Proteomes" id="UP001499843"/>
    </source>
</evidence>
<keyword evidence="2 5" id="KW-0812">Transmembrane</keyword>
<dbReference type="InterPro" id="IPR049783">
    <property type="entry name" value="ABC_perm_TupB-like"/>
</dbReference>
<dbReference type="NCBIfam" id="NF038017">
    <property type="entry name" value="ABC_perm1"/>
    <property type="match status" value="1"/>
</dbReference>
<evidence type="ECO:0000313" key="7">
    <source>
        <dbReference type="EMBL" id="GAA2211717.1"/>
    </source>
</evidence>
<dbReference type="Gene3D" id="1.10.3720.10">
    <property type="entry name" value="MetI-like"/>
    <property type="match status" value="1"/>
</dbReference>
<dbReference type="InterPro" id="IPR000515">
    <property type="entry name" value="MetI-like"/>
</dbReference>
<evidence type="ECO:0000256" key="1">
    <source>
        <dbReference type="ARBA" id="ARBA00004141"/>
    </source>
</evidence>
<feature type="domain" description="ABC transmembrane type-1" evidence="6">
    <location>
        <begin position="26"/>
        <end position="222"/>
    </location>
</feature>
<feature type="transmembrane region" description="Helical" evidence="5">
    <location>
        <begin position="144"/>
        <end position="168"/>
    </location>
</feature>
<sequence>MDVLFDGLAEAVGLLWSGDEESWSIILLTLRVSLTATAIALLVGVPLGAALALVRFPGRRIALAAANTGMGMPPVVIGLFVTVLLWRSGPLGGMELLYTPAAMVIAQGAIATPIVVALVAAAVQQVDPDFRVQMQALGATPVRAFAALLGEARLPLLAAAMAGFGAVVSEVGAAQMVGGNLAGQTRVLTTAAVLATSRGQFSLAIAFGLVLLVIAFGVNLALTMAQQRRAVPR</sequence>
<reference evidence="8" key="1">
    <citation type="journal article" date="2019" name="Int. J. Syst. Evol. Microbiol.">
        <title>The Global Catalogue of Microorganisms (GCM) 10K type strain sequencing project: providing services to taxonomists for standard genome sequencing and annotation.</title>
        <authorList>
            <consortium name="The Broad Institute Genomics Platform"/>
            <consortium name="The Broad Institute Genome Sequencing Center for Infectious Disease"/>
            <person name="Wu L."/>
            <person name="Ma J."/>
        </authorList>
    </citation>
    <scope>NUCLEOTIDE SEQUENCE [LARGE SCALE GENOMIC DNA]</scope>
    <source>
        <strain evidence="8">JCM 16114</strain>
    </source>
</reference>
<evidence type="ECO:0000256" key="3">
    <source>
        <dbReference type="ARBA" id="ARBA00022989"/>
    </source>
</evidence>
<feature type="transmembrane region" description="Helical" evidence="5">
    <location>
        <begin position="25"/>
        <end position="54"/>
    </location>
</feature>
<dbReference type="PROSITE" id="PS50928">
    <property type="entry name" value="ABC_TM1"/>
    <property type="match status" value="1"/>
</dbReference>